<dbReference type="OrthoDB" id="9808302at2"/>
<feature type="domain" description="CobB/CobQ-like glutamine amidotransferase" evidence="6">
    <location>
        <begin position="253"/>
        <end position="450"/>
    </location>
</feature>
<comment type="similarity">
    <text evidence="4">Belongs to the CobB/CobQ family. CobQ subfamily.</text>
</comment>
<dbReference type="KEGG" id="aar:Acear_0841"/>
<dbReference type="Proteomes" id="UP000001661">
    <property type="component" value="Chromosome"/>
</dbReference>
<dbReference type="STRING" id="574087.Acear_0841"/>
<dbReference type="InterPro" id="IPR027417">
    <property type="entry name" value="P-loop_NTPase"/>
</dbReference>
<dbReference type="Pfam" id="PF01656">
    <property type="entry name" value="CbiA"/>
    <property type="match status" value="1"/>
</dbReference>
<keyword evidence="3 4" id="KW-0315">Glutamine amidotransferase</keyword>
<dbReference type="UniPathway" id="UPA00148"/>
<dbReference type="PANTHER" id="PTHR21343">
    <property type="entry name" value="DETHIOBIOTIN SYNTHETASE"/>
    <property type="match status" value="1"/>
</dbReference>
<dbReference type="NCBIfam" id="NF001989">
    <property type="entry name" value="PRK00784.1"/>
    <property type="match status" value="1"/>
</dbReference>
<dbReference type="HOGENOM" id="CLU_019250_2_2_9"/>
<dbReference type="InterPro" id="IPR047045">
    <property type="entry name" value="CobQ_N"/>
</dbReference>
<organism evidence="7 8">
    <name type="scientific">Acetohalobium arabaticum (strain ATCC 49924 / DSM 5501 / Z-7288)</name>
    <dbReference type="NCBI Taxonomy" id="574087"/>
    <lineage>
        <taxon>Bacteria</taxon>
        <taxon>Bacillati</taxon>
        <taxon>Bacillota</taxon>
        <taxon>Clostridia</taxon>
        <taxon>Halanaerobiales</taxon>
        <taxon>Halobacteroidaceae</taxon>
        <taxon>Acetohalobium</taxon>
    </lineage>
</organism>
<protein>
    <recommendedName>
        <fullName evidence="4">Cobyric acid synthase</fullName>
    </recommendedName>
</protein>
<evidence type="ECO:0000259" key="5">
    <source>
        <dbReference type="Pfam" id="PF01656"/>
    </source>
</evidence>
<dbReference type="SUPFAM" id="SSF52540">
    <property type="entry name" value="P-loop containing nucleoside triphosphate hydrolases"/>
    <property type="match status" value="1"/>
</dbReference>
<sequence>MTAKTLMFQGTGSDVGKSVMTAAFCRILAQDGYHVAPFKSQNMALNSYVTKEGGEIGRAQAVQAEAAQVEATVDMNPILLKPKEDTTSQVIIHGRPHRNMGAQEYFNHREEGLSYIQESLNRLKEDYQGVVLEGAGSPAEVNLREYDLVNMKAAELAQAPVILVASIERGGVFASIVGTFKLLNESELERIKGIIINKFRGDVSRLKPGLEFIEEYTGVPVLGVIPYFTDFKIPEEDSLPADRLEGSQYGDIEIAILYLPHISNFTDFAPLEDEADVKVRYIKDGEQLGEPDAVIIPGSKNTIEDLEYLQEVGYVDQIQELAEKGTMVVGICGGYQMLGTKITDPHRMETDGKEIAGLELLKVETTFNPEKVTKQVTGEIINNQNLFSSLADRSIAGYEIHMGESRLGKGVEPLIEVSAEDEKKTRLDGAVSEDGLVFGTYLHGIFDNDTFRRSFINYLRQQKGLPKLDCSAEVSTAEKREKAYEQLAEIVRENVDLEQVYQILNL</sequence>
<accession>D9QVW7</accession>
<dbReference type="HAMAP" id="MF_00028">
    <property type="entry name" value="CobQ"/>
    <property type="match status" value="1"/>
</dbReference>
<evidence type="ECO:0000256" key="1">
    <source>
        <dbReference type="ARBA" id="ARBA00004953"/>
    </source>
</evidence>
<feature type="domain" description="CobQ/CobB/MinD/ParA nucleotide binding" evidence="5">
    <location>
        <begin position="6"/>
        <end position="237"/>
    </location>
</feature>
<evidence type="ECO:0000313" key="7">
    <source>
        <dbReference type="EMBL" id="ADL12376.1"/>
    </source>
</evidence>
<evidence type="ECO:0000256" key="3">
    <source>
        <dbReference type="ARBA" id="ARBA00022962"/>
    </source>
</evidence>
<evidence type="ECO:0000259" key="6">
    <source>
        <dbReference type="Pfam" id="PF07685"/>
    </source>
</evidence>
<dbReference type="InterPro" id="IPR033949">
    <property type="entry name" value="CobQ_GATase1"/>
</dbReference>
<dbReference type="Gene3D" id="3.40.50.300">
    <property type="entry name" value="P-loop containing nucleotide triphosphate hydrolases"/>
    <property type="match status" value="1"/>
</dbReference>
<dbReference type="PANTHER" id="PTHR21343:SF1">
    <property type="entry name" value="COBYRIC ACID SYNTHASE"/>
    <property type="match status" value="1"/>
</dbReference>
<dbReference type="PROSITE" id="PS51274">
    <property type="entry name" value="GATASE_COBBQ"/>
    <property type="match status" value="1"/>
</dbReference>
<dbReference type="EMBL" id="CP002105">
    <property type="protein sequence ID" value="ADL12376.1"/>
    <property type="molecule type" value="Genomic_DNA"/>
</dbReference>
<dbReference type="Pfam" id="PF07685">
    <property type="entry name" value="GATase_3"/>
    <property type="match status" value="1"/>
</dbReference>
<name>D9QVW7_ACEAZ</name>
<dbReference type="GO" id="GO:0015420">
    <property type="term" value="F:ABC-type vitamin B12 transporter activity"/>
    <property type="evidence" value="ECO:0007669"/>
    <property type="project" value="UniProtKB-UniRule"/>
</dbReference>
<comment type="function">
    <text evidence="4">Catalyzes amidations at positions B, D, E, and G on adenosylcobyrinic A,C-diamide. NH(2) groups are provided by glutamine, and one molecule of ATP is hydrogenolyzed for each amidation.</text>
</comment>
<dbReference type="RefSeq" id="WP_013277822.1">
    <property type="nucleotide sequence ID" value="NC_014378.1"/>
</dbReference>
<evidence type="ECO:0000256" key="4">
    <source>
        <dbReference type="HAMAP-Rule" id="MF_00028"/>
    </source>
</evidence>
<keyword evidence="8" id="KW-1185">Reference proteome</keyword>
<dbReference type="InterPro" id="IPR002586">
    <property type="entry name" value="CobQ/CobB/MinD/ParA_Nub-bd_dom"/>
</dbReference>
<dbReference type="NCBIfam" id="TIGR00313">
    <property type="entry name" value="cobQ"/>
    <property type="match status" value="1"/>
</dbReference>
<dbReference type="eggNOG" id="COG1492">
    <property type="taxonomic scope" value="Bacteria"/>
</dbReference>
<gene>
    <name evidence="4" type="primary">cobQ</name>
    <name evidence="7" type="ordered locus">Acear_0841</name>
</gene>
<dbReference type="InterPro" id="IPR029062">
    <property type="entry name" value="Class_I_gatase-like"/>
</dbReference>
<feature type="active site" evidence="4">
    <location>
        <position position="443"/>
    </location>
</feature>
<dbReference type="SUPFAM" id="SSF52317">
    <property type="entry name" value="Class I glutamine amidotransferase-like"/>
    <property type="match status" value="1"/>
</dbReference>
<reference evidence="7 8" key="1">
    <citation type="journal article" date="2010" name="Stand. Genomic Sci.">
        <title>Complete genome sequence of Acetohalobium arabaticum type strain (Z-7288).</title>
        <authorList>
            <person name="Sikorski J."/>
            <person name="Lapidus A."/>
            <person name="Chertkov O."/>
            <person name="Lucas S."/>
            <person name="Copeland A."/>
            <person name="Glavina Del Rio T."/>
            <person name="Nolan M."/>
            <person name="Tice H."/>
            <person name="Cheng J.F."/>
            <person name="Han C."/>
            <person name="Brambilla E."/>
            <person name="Pitluck S."/>
            <person name="Liolios K."/>
            <person name="Ivanova N."/>
            <person name="Mavromatis K."/>
            <person name="Mikhailova N."/>
            <person name="Pati A."/>
            <person name="Bruce D."/>
            <person name="Detter C."/>
            <person name="Tapia R."/>
            <person name="Goodwin L."/>
            <person name="Chen A."/>
            <person name="Palaniappan K."/>
            <person name="Land M."/>
            <person name="Hauser L."/>
            <person name="Chang Y.J."/>
            <person name="Jeffries C.D."/>
            <person name="Rohde M."/>
            <person name="Goker M."/>
            <person name="Spring S."/>
            <person name="Woyke T."/>
            <person name="Bristow J."/>
            <person name="Eisen J.A."/>
            <person name="Markowitz V."/>
            <person name="Hugenholtz P."/>
            <person name="Kyrpides N.C."/>
            <person name="Klenk H.P."/>
        </authorList>
    </citation>
    <scope>NUCLEOTIDE SEQUENCE [LARGE SCALE GENOMIC DNA]</scope>
    <source>
        <strain evidence="8">ATCC 49924 / DSM 5501 / Z-7288</strain>
    </source>
</reference>
<keyword evidence="2 4" id="KW-0169">Cobalamin biosynthesis</keyword>
<dbReference type="CDD" id="cd01750">
    <property type="entry name" value="GATase1_CobQ"/>
    <property type="match status" value="1"/>
</dbReference>
<dbReference type="AlphaFoldDB" id="D9QVW7"/>
<feature type="active site" description="Nucleophile" evidence="4">
    <location>
        <position position="332"/>
    </location>
</feature>
<proteinExistence type="inferred from homology"/>
<dbReference type="CDD" id="cd05389">
    <property type="entry name" value="CobQ_N"/>
    <property type="match status" value="1"/>
</dbReference>
<dbReference type="InterPro" id="IPR011698">
    <property type="entry name" value="GATase_3"/>
</dbReference>
<dbReference type="InterPro" id="IPR004459">
    <property type="entry name" value="CobQ_synth"/>
</dbReference>
<evidence type="ECO:0000313" key="8">
    <source>
        <dbReference type="Proteomes" id="UP000001661"/>
    </source>
</evidence>
<evidence type="ECO:0000256" key="2">
    <source>
        <dbReference type="ARBA" id="ARBA00022573"/>
    </source>
</evidence>
<dbReference type="PROSITE" id="PS51273">
    <property type="entry name" value="GATASE_TYPE_1"/>
    <property type="match status" value="1"/>
</dbReference>
<comment type="pathway">
    <text evidence="1 4">Cofactor biosynthesis; adenosylcobalamin biosynthesis.</text>
</comment>
<dbReference type="GO" id="GO:0009236">
    <property type="term" value="P:cobalamin biosynthetic process"/>
    <property type="evidence" value="ECO:0007669"/>
    <property type="project" value="UniProtKB-UniRule"/>
</dbReference>
<dbReference type="Gene3D" id="3.40.50.880">
    <property type="match status" value="1"/>
</dbReference>
<dbReference type="GO" id="GO:0016874">
    <property type="term" value="F:ligase activity"/>
    <property type="evidence" value="ECO:0007669"/>
    <property type="project" value="UniProtKB-KW"/>
</dbReference>
<keyword evidence="7" id="KW-0436">Ligase</keyword>